<name>A0A0F9NAH7_9ZZZZ</name>
<accession>A0A0F9NAH7</accession>
<feature type="non-terminal residue" evidence="1">
    <location>
        <position position="1"/>
    </location>
</feature>
<proteinExistence type="predicted"/>
<organism evidence="1">
    <name type="scientific">marine sediment metagenome</name>
    <dbReference type="NCBI Taxonomy" id="412755"/>
    <lineage>
        <taxon>unclassified sequences</taxon>
        <taxon>metagenomes</taxon>
        <taxon>ecological metagenomes</taxon>
    </lineage>
</organism>
<reference evidence="1" key="1">
    <citation type="journal article" date="2015" name="Nature">
        <title>Complex archaea that bridge the gap between prokaryotes and eukaryotes.</title>
        <authorList>
            <person name="Spang A."/>
            <person name="Saw J.H."/>
            <person name="Jorgensen S.L."/>
            <person name="Zaremba-Niedzwiedzka K."/>
            <person name="Martijn J."/>
            <person name="Lind A.E."/>
            <person name="van Eijk R."/>
            <person name="Schleper C."/>
            <person name="Guy L."/>
            <person name="Ettema T.J."/>
        </authorList>
    </citation>
    <scope>NUCLEOTIDE SEQUENCE</scope>
</reference>
<dbReference type="EMBL" id="LAZR01008502">
    <property type="protein sequence ID" value="KKM78362.1"/>
    <property type="molecule type" value="Genomic_DNA"/>
</dbReference>
<gene>
    <name evidence="1" type="ORF">LCGC14_1360650</name>
</gene>
<sequence>VRGSPKNNEVAVELGKVVSGTGTARNRGEIQPQTNAAAARGPFAGEYDEGMLYVVAGSGAGHVYRIRTAEGADSTTNQMKVIIDGSPISFTTDSTRVTLYKNFFKSLVIAGAPPSAPVIGVSPVAVPINNHFWLQVQGAAAVLQEGGLQTNLPIAASSDAQGAVRHAVVVIPPLSGEHNPHHARSVAVVNTIHPGDRGQSRLAPVTGMGVVPQLTLGYVIDPGYDNAQALVHLAIEV</sequence>
<comment type="caution">
    <text evidence="1">The sequence shown here is derived from an EMBL/GenBank/DDBJ whole genome shotgun (WGS) entry which is preliminary data.</text>
</comment>
<protein>
    <submittedName>
        <fullName evidence="1">Uncharacterized protein</fullName>
    </submittedName>
</protein>
<evidence type="ECO:0000313" key="1">
    <source>
        <dbReference type="EMBL" id="KKM78362.1"/>
    </source>
</evidence>
<dbReference type="AlphaFoldDB" id="A0A0F9NAH7"/>